<dbReference type="AlphaFoldDB" id="A0A9Q9B9I9"/>
<dbReference type="Proteomes" id="UP001056384">
    <property type="component" value="Chromosome 12"/>
</dbReference>
<feature type="compositionally biased region" description="Polar residues" evidence="1">
    <location>
        <begin position="1"/>
        <end position="12"/>
    </location>
</feature>
<evidence type="ECO:0000313" key="2">
    <source>
        <dbReference type="EMBL" id="USW59541.1"/>
    </source>
</evidence>
<sequence>MESGSMDSQANSAVADEEPGHAEDELKEVVASAPPIYHLAPRTHSRTYLAAPNHPFETFSGCDPNDLHMNIIRVARTAPAPPFLHGRFQAVQGLPSSVTDTESIDPRLPGTIDPRLAPIAREWEYGTSFPRDHASWEKAPQEQPRYEPWLDPNLEQQDRAAKACEEHSQPLARDEADEYGETQQELAELASSAVAIVRHDPTIPGRRLYHSHPQTRPAFRAPPTALRRKTTNASPPSQPPPDTTYSHGTLPISPEILSLVTQIKSLPRKHKKGSGGGGGYPMPTKLRSIPGMNSRNGYMSKSSPLMKWYGDTRLFTEKWWKWLYVGGKARRELERELGESDEL</sequence>
<feature type="region of interest" description="Disordered" evidence="1">
    <location>
        <begin position="204"/>
        <end position="250"/>
    </location>
</feature>
<feature type="region of interest" description="Disordered" evidence="1">
    <location>
        <begin position="266"/>
        <end position="285"/>
    </location>
</feature>
<protein>
    <submittedName>
        <fullName evidence="2">Uncharacterized protein</fullName>
    </submittedName>
</protein>
<name>A0A9Q9B9I9_9PEZI</name>
<dbReference type="EMBL" id="CP099429">
    <property type="protein sequence ID" value="USW59541.1"/>
    <property type="molecule type" value="Genomic_DNA"/>
</dbReference>
<proteinExistence type="predicted"/>
<accession>A0A9Q9B9I9</accession>
<keyword evidence="3" id="KW-1185">Reference proteome</keyword>
<feature type="region of interest" description="Disordered" evidence="1">
    <location>
        <begin position="157"/>
        <end position="184"/>
    </location>
</feature>
<organism evidence="2 3">
    <name type="scientific">Septoria linicola</name>
    <dbReference type="NCBI Taxonomy" id="215465"/>
    <lineage>
        <taxon>Eukaryota</taxon>
        <taxon>Fungi</taxon>
        <taxon>Dikarya</taxon>
        <taxon>Ascomycota</taxon>
        <taxon>Pezizomycotina</taxon>
        <taxon>Dothideomycetes</taxon>
        <taxon>Dothideomycetidae</taxon>
        <taxon>Mycosphaerellales</taxon>
        <taxon>Mycosphaerellaceae</taxon>
        <taxon>Septoria</taxon>
    </lineage>
</organism>
<evidence type="ECO:0000256" key="1">
    <source>
        <dbReference type="SAM" id="MobiDB-lite"/>
    </source>
</evidence>
<gene>
    <name evidence="2" type="ORF">Slin15195_G128600</name>
</gene>
<feature type="compositionally biased region" description="Basic and acidic residues" evidence="1">
    <location>
        <begin position="157"/>
        <end position="174"/>
    </location>
</feature>
<feature type="compositionally biased region" description="Basic and acidic residues" evidence="1">
    <location>
        <begin position="18"/>
        <end position="28"/>
    </location>
</feature>
<evidence type="ECO:0000313" key="3">
    <source>
        <dbReference type="Proteomes" id="UP001056384"/>
    </source>
</evidence>
<reference evidence="2" key="1">
    <citation type="submission" date="2022-06" db="EMBL/GenBank/DDBJ databases">
        <title>Complete genome sequences of two strains of the flax pathogen Septoria linicola.</title>
        <authorList>
            <person name="Lapalu N."/>
            <person name="Simon A."/>
            <person name="Demenou B."/>
            <person name="Paumier D."/>
            <person name="Guillot M.-P."/>
            <person name="Gout L."/>
            <person name="Valade R."/>
        </authorList>
    </citation>
    <scope>NUCLEOTIDE SEQUENCE</scope>
    <source>
        <strain evidence="2">SE15195</strain>
    </source>
</reference>
<feature type="region of interest" description="Disordered" evidence="1">
    <location>
        <begin position="1"/>
        <end position="28"/>
    </location>
</feature>